<organism evidence="2 3">
    <name type="scientific">Aquatica leii</name>
    <dbReference type="NCBI Taxonomy" id="1421715"/>
    <lineage>
        <taxon>Eukaryota</taxon>
        <taxon>Metazoa</taxon>
        <taxon>Ecdysozoa</taxon>
        <taxon>Arthropoda</taxon>
        <taxon>Hexapoda</taxon>
        <taxon>Insecta</taxon>
        <taxon>Pterygota</taxon>
        <taxon>Neoptera</taxon>
        <taxon>Endopterygota</taxon>
        <taxon>Coleoptera</taxon>
        <taxon>Polyphaga</taxon>
        <taxon>Elateriformia</taxon>
        <taxon>Elateroidea</taxon>
        <taxon>Lampyridae</taxon>
        <taxon>Luciolinae</taxon>
        <taxon>Aquatica</taxon>
    </lineage>
</organism>
<accession>A0AAN7QJ41</accession>
<sequence>MPKKKRTRQPKKLQRNEYVEDVEMRSYVEESSITIEIDNFIPNTNVTQPPILDTSYKVDVAIRNTTEMCTWIVSKIKQYHTQYFSQVLTKVIAWSGVIVNQGLAQLYQLCSKQNGNVQNDHKYKEIIDELNRIRHEVLEFRKEFKNYREDNRRYVSTQMIPPPPPPPPPPPISLPNIPLACKPDLKQQKKADITKPIISLDDILKVKLKKVNDRTSMRRATEPIILPSLRKNLKAVAPAKSLKDIESNSPCSALTRI</sequence>
<dbReference type="AlphaFoldDB" id="A0AAN7QJ41"/>
<evidence type="ECO:0000313" key="3">
    <source>
        <dbReference type="Proteomes" id="UP001353858"/>
    </source>
</evidence>
<name>A0AAN7QJ41_9COLE</name>
<dbReference type="EMBL" id="JARPUR010000003">
    <property type="protein sequence ID" value="KAK4880458.1"/>
    <property type="molecule type" value="Genomic_DNA"/>
</dbReference>
<keyword evidence="3" id="KW-1185">Reference proteome</keyword>
<protein>
    <submittedName>
        <fullName evidence="2">Uncharacterized protein</fullName>
    </submittedName>
</protein>
<dbReference type="Proteomes" id="UP001353858">
    <property type="component" value="Unassembled WGS sequence"/>
</dbReference>
<reference evidence="3" key="1">
    <citation type="submission" date="2023-01" db="EMBL/GenBank/DDBJ databases">
        <title>Key to firefly adult light organ development and bioluminescence: homeobox transcription factors regulate luciferase expression and transportation to peroxisome.</title>
        <authorList>
            <person name="Fu X."/>
        </authorList>
    </citation>
    <scope>NUCLEOTIDE SEQUENCE [LARGE SCALE GENOMIC DNA]</scope>
</reference>
<evidence type="ECO:0000313" key="2">
    <source>
        <dbReference type="EMBL" id="KAK4880458.1"/>
    </source>
</evidence>
<gene>
    <name evidence="2" type="ORF">RN001_008604</name>
</gene>
<keyword evidence="1" id="KW-0175">Coiled coil</keyword>
<evidence type="ECO:0000256" key="1">
    <source>
        <dbReference type="SAM" id="Coils"/>
    </source>
</evidence>
<comment type="caution">
    <text evidence="2">The sequence shown here is derived from an EMBL/GenBank/DDBJ whole genome shotgun (WGS) entry which is preliminary data.</text>
</comment>
<feature type="coiled-coil region" evidence="1">
    <location>
        <begin position="123"/>
        <end position="150"/>
    </location>
</feature>
<proteinExistence type="predicted"/>